<evidence type="ECO:0000259" key="1">
    <source>
        <dbReference type="Pfam" id="PF21049"/>
    </source>
</evidence>
<keyword evidence="3" id="KW-1185">Reference proteome</keyword>
<dbReference type="GO" id="GO:1902093">
    <property type="term" value="P:positive regulation of flagellated sperm motility"/>
    <property type="evidence" value="ECO:0007669"/>
    <property type="project" value="TreeGrafter"/>
</dbReference>
<evidence type="ECO:0000313" key="3">
    <source>
        <dbReference type="Proteomes" id="UP000663879"/>
    </source>
</evidence>
<dbReference type="InterPro" id="IPR016024">
    <property type="entry name" value="ARM-type_fold"/>
</dbReference>
<proteinExistence type="predicted"/>
<dbReference type="InterPro" id="IPR011989">
    <property type="entry name" value="ARM-like"/>
</dbReference>
<dbReference type="GO" id="GO:0097730">
    <property type="term" value="C:non-motile cilium"/>
    <property type="evidence" value="ECO:0007669"/>
    <property type="project" value="TreeGrafter"/>
</dbReference>
<dbReference type="InterPro" id="IPR048732">
    <property type="entry name" value="CFA69"/>
</dbReference>
<dbReference type="SUPFAM" id="SSF48371">
    <property type="entry name" value="ARM repeat"/>
    <property type="match status" value="2"/>
</dbReference>
<sequence>MTLVQTQQQFSLPRLKITNERIPVVRHLIKDEDLNLNEEGEKLISFDLDKVIKLFVDPHSINLTERHIHAVKKVCKTYKAGFLVRDVVKIVKIINILADKVETDLSYIPSICYLLKIFQYPFVKEKSSDELVYETVLIECIANIGYLFRTPNKLVREEICSCVYNLITFEKVPQVYADLQRSSKNFIHKIIRKSDLAETLVKSLALMEDDVELRLKMMKILQILSKDSENCFRMLNADCANRLLVKMNHSNDEVLFRSIDILWNLLEYGDKIQVAEQLNSLVAINQLRDAFLQQLLQGYSNYDRQLRNDILVITIQLAQVMPNLPFIETGFAKELLLFATYPEIKSHNPLTKSLKLSTCYEDFELKKLFFNFALTISKNPMSYQLLSESGILLALLSFIKPIERNRDIRDWTISQFEELQLHAMSGLCILIPILTKDYFSCHGSNRLLTFLDWCCKNKDDYAGYGNSFHAKGGRGTKKAQLKYCLRVLRSIVTTSNEQAIQDLADQDALGVLSNGLKQYSSSDSANDQIDVEIQSDILFILTCICENDIHRKELFGNEGVDIMIELLKKKPQSIWNGLGYQRLIIGTIDCIWATVVGCILNEDYFIQKEGVFYLLDILEASPKSMQNLVLGCLLDLTDNPKTLNHLLQWEGKNNVKISHFLCELWRDEERDNGVERDENGIILNTLKPLASADSEDIQVSLPSHLPSKSIVEVSENMRAKIYGIFCKLGFNDLSGLTNQDQLTLCIIENYLDFKLSEVFKEINIELNIDGIQPIPPDQEALDTILRAADDRVLNVNMNQKLLANTFKQQEYMQEKEFYYEIKNNFSFKEKKIQEWKDYVARVSKYPILMASKKKQMSAIEDSRPPEHDPHPYETLHNLEIPNLAVTAFAGPYITIDSTPAEITGGRLKKMIFN</sequence>
<dbReference type="Proteomes" id="UP000663879">
    <property type="component" value="Unassembled WGS sequence"/>
</dbReference>
<feature type="domain" description="Cilia- and flagella-associated protein 69 ARM repeats" evidence="1">
    <location>
        <begin position="46"/>
        <end position="762"/>
    </location>
</feature>
<protein>
    <recommendedName>
        <fullName evidence="1">Cilia- and flagella-associated protein 69 ARM repeats domain-containing protein</fullName>
    </recommendedName>
</protein>
<dbReference type="Gene3D" id="1.25.10.10">
    <property type="entry name" value="Leucine-rich Repeat Variant"/>
    <property type="match status" value="2"/>
</dbReference>
<gene>
    <name evidence="2" type="ORF">OXX778_LOCUS6470</name>
</gene>
<organism evidence="2 3">
    <name type="scientific">Brachionus calyciflorus</name>
    <dbReference type="NCBI Taxonomy" id="104777"/>
    <lineage>
        <taxon>Eukaryota</taxon>
        <taxon>Metazoa</taxon>
        <taxon>Spiralia</taxon>
        <taxon>Gnathifera</taxon>
        <taxon>Rotifera</taxon>
        <taxon>Eurotatoria</taxon>
        <taxon>Monogononta</taxon>
        <taxon>Pseudotrocha</taxon>
        <taxon>Ploima</taxon>
        <taxon>Brachionidae</taxon>
        <taxon>Brachionus</taxon>
    </lineage>
</organism>
<dbReference type="OrthoDB" id="191673at2759"/>
<dbReference type="GO" id="GO:0097225">
    <property type="term" value="C:sperm midpiece"/>
    <property type="evidence" value="ECO:0007669"/>
    <property type="project" value="TreeGrafter"/>
</dbReference>
<accession>A0A813SWY2</accession>
<evidence type="ECO:0000313" key="2">
    <source>
        <dbReference type="EMBL" id="CAF0801074.1"/>
    </source>
</evidence>
<dbReference type="InterPro" id="IPR048733">
    <property type="entry name" value="CFA69_ARM_dom"/>
</dbReference>
<dbReference type="AlphaFoldDB" id="A0A813SWY2"/>
<dbReference type="PANTHER" id="PTHR14716:SF0">
    <property type="entry name" value="CILIA- AND FLAGELLA-ASSOCIATED PROTEIN 69"/>
    <property type="match status" value="1"/>
</dbReference>
<dbReference type="Pfam" id="PF21049">
    <property type="entry name" value="CFA69_ARM_rpt"/>
    <property type="match status" value="1"/>
</dbReference>
<comment type="caution">
    <text evidence="2">The sequence shown here is derived from an EMBL/GenBank/DDBJ whole genome shotgun (WGS) entry which is preliminary data.</text>
</comment>
<dbReference type="PANTHER" id="PTHR14716">
    <property type="entry name" value="CILIA- AND FLAGELLA-ASSOCIATED PROTEIN 69"/>
    <property type="match status" value="1"/>
</dbReference>
<name>A0A813SWY2_9BILA</name>
<reference evidence="2" key="1">
    <citation type="submission" date="2021-02" db="EMBL/GenBank/DDBJ databases">
        <authorList>
            <person name="Nowell W R."/>
        </authorList>
    </citation>
    <scope>NUCLEOTIDE SEQUENCE</scope>
    <source>
        <strain evidence="2">Ploen Becks lab</strain>
    </source>
</reference>
<dbReference type="EMBL" id="CAJNOC010000768">
    <property type="protein sequence ID" value="CAF0801074.1"/>
    <property type="molecule type" value="Genomic_DNA"/>
</dbReference>